<evidence type="ECO:0000313" key="2">
    <source>
        <dbReference type="EMBL" id="CAI9601699.1"/>
    </source>
</evidence>
<organism evidence="2 3">
    <name type="scientific">Staurois parvus</name>
    <dbReference type="NCBI Taxonomy" id="386267"/>
    <lineage>
        <taxon>Eukaryota</taxon>
        <taxon>Metazoa</taxon>
        <taxon>Chordata</taxon>
        <taxon>Craniata</taxon>
        <taxon>Vertebrata</taxon>
        <taxon>Euteleostomi</taxon>
        <taxon>Amphibia</taxon>
        <taxon>Batrachia</taxon>
        <taxon>Anura</taxon>
        <taxon>Neobatrachia</taxon>
        <taxon>Ranoidea</taxon>
        <taxon>Ranidae</taxon>
        <taxon>Staurois</taxon>
    </lineage>
</organism>
<evidence type="ECO:0000313" key="3">
    <source>
        <dbReference type="Proteomes" id="UP001162483"/>
    </source>
</evidence>
<dbReference type="Proteomes" id="UP001162483">
    <property type="component" value="Unassembled WGS sequence"/>
</dbReference>
<feature type="signal peptide" evidence="1">
    <location>
        <begin position="1"/>
        <end position="20"/>
    </location>
</feature>
<comment type="caution">
    <text evidence="2">The sequence shown here is derived from an EMBL/GenBank/DDBJ whole genome shotgun (WGS) entry which is preliminary data.</text>
</comment>
<gene>
    <name evidence="2" type="ORF">SPARVUS_LOCUS13014767</name>
</gene>
<evidence type="ECO:0000256" key="1">
    <source>
        <dbReference type="SAM" id="SignalP"/>
    </source>
</evidence>
<name>A0ABN9FYI1_9NEOB</name>
<keyword evidence="1" id="KW-0732">Signal</keyword>
<dbReference type="EMBL" id="CATNWA010017597">
    <property type="protein sequence ID" value="CAI9601699.1"/>
    <property type="molecule type" value="Genomic_DNA"/>
</dbReference>
<protein>
    <recommendedName>
        <fullName evidence="4">Secreted protein</fullName>
    </recommendedName>
</protein>
<sequence>MAPWPLYGLHLSCLRFTTLPWAPVPPAPLAADGQVQSRVCHGSPCTASRMTADVHRQTLPCATFRSPYHCWWVPFW</sequence>
<feature type="chain" id="PRO_5046022480" description="Secreted protein" evidence="1">
    <location>
        <begin position="21"/>
        <end position="76"/>
    </location>
</feature>
<reference evidence="2" key="1">
    <citation type="submission" date="2023-05" db="EMBL/GenBank/DDBJ databases">
        <authorList>
            <person name="Stuckert A."/>
        </authorList>
    </citation>
    <scope>NUCLEOTIDE SEQUENCE</scope>
</reference>
<keyword evidence="3" id="KW-1185">Reference proteome</keyword>
<proteinExistence type="predicted"/>
<accession>A0ABN9FYI1</accession>
<evidence type="ECO:0008006" key="4">
    <source>
        <dbReference type="Google" id="ProtNLM"/>
    </source>
</evidence>